<evidence type="ECO:0000256" key="2">
    <source>
        <dbReference type="ARBA" id="ARBA00022801"/>
    </source>
</evidence>
<dbReference type="PROSITE" id="PS51192">
    <property type="entry name" value="HELICASE_ATP_BIND_1"/>
    <property type="match status" value="1"/>
</dbReference>
<dbReference type="Proteomes" id="UP001642409">
    <property type="component" value="Unassembled WGS sequence"/>
</dbReference>
<dbReference type="InterPro" id="IPR011545">
    <property type="entry name" value="DEAD/DEAH_box_helicase_dom"/>
</dbReference>
<dbReference type="Gene3D" id="3.40.50.300">
    <property type="entry name" value="P-loop containing nucleotide triphosphate hydrolases"/>
    <property type="match status" value="2"/>
</dbReference>
<dbReference type="PROSITE" id="PS51194">
    <property type="entry name" value="HELICASE_CTER"/>
    <property type="match status" value="1"/>
</dbReference>
<keyword evidence="2" id="KW-0378">Hydrolase</keyword>
<keyword evidence="3 7" id="KW-0347">Helicase</keyword>
<dbReference type="InterPro" id="IPR014001">
    <property type="entry name" value="Helicase_ATP-bd"/>
</dbReference>
<evidence type="ECO:0000256" key="1">
    <source>
        <dbReference type="ARBA" id="ARBA00022741"/>
    </source>
</evidence>
<dbReference type="Pfam" id="PF00271">
    <property type="entry name" value="Helicase_C"/>
    <property type="match status" value="1"/>
</dbReference>
<keyword evidence="9" id="KW-1185">Reference proteome</keyword>
<evidence type="ECO:0000313" key="9">
    <source>
        <dbReference type="Proteomes" id="UP001642409"/>
    </source>
</evidence>
<feature type="domain" description="Helicase ATP-binding" evidence="5">
    <location>
        <begin position="10"/>
        <end position="166"/>
    </location>
</feature>
<evidence type="ECO:0000256" key="4">
    <source>
        <dbReference type="ARBA" id="ARBA00022840"/>
    </source>
</evidence>
<dbReference type="InterPro" id="IPR027417">
    <property type="entry name" value="P-loop_NTPase"/>
</dbReference>
<name>A0AA86R5S8_9EUKA</name>
<evidence type="ECO:0000313" key="8">
    <source>
        <dbReference type="EMBL" id="CAL6062842.1"/>
    </source>
</evidence>
<reference evidence="7" key="1">
    <citation type="submission" date="2023-06" db="EMBL/GenBank/DDBJ databases">
        <authorList>
            <person name="Kurt Z."/>
        </authorList>
    </citation>
    <scope>NUCLEOTIDE SEQUENCE</scope>
</reference>
<dbReference type="CDD" id="cd17917">
    <property type="entry name" value="DEXHc_RHA-like"/>
    <property type="match status" value="1"/>
</dbReference>
<organism evidence="7">
    <name type="scientific">Hexamita inflata</name>
    <dbReference type="NCBI Taxonomy" id="28002"/>
    <lineage>
        <taxon>Eukaryota</taxon>
        <taxon>Metamonada</taxon>
        <taxon>Diplomonadida</taxon>
        <taxon>Hexamitidae</taxon>
        <taxon>Hexamitinae</taxon>
        <taxon>Hexamita</taxon>
    </lineage>
</organism>
<dbReference type="Pfam" id="PF00270">
    <property type="entry name" value="DEAD"/>
    <property type="match status" value="1"/>
</dbReference>
<keyword evidence="1" id="KW-0547">Nucleotide-binding</keyword>
<protein>
    <submittedName>
        <fullName evidence="7">ATP-dependent helicase HrpA</fullName>
    </submittedName>
    <submittedName>
        <fullName evidence="8">ATP-dependent_helicase HrpA</fullName>
    </submittedName>
</protein>
<dbReference type="SUPFAM" id="SSF52540">
    <property type="entry name" value="P-loop containing nucleoside triphosphate hydrolases"/>
    <property type="match status" value="1"/>
</dbReference>
<dbReference type="GO" id="GO:0016787">
    <property type="term" value="F:hydrolase activity"/>
    <property type="evidence" value="ECO:0007669"/>
    <property type="project" value="UniProtKB-KW"/>
</dbReference>
<accession>A0AA86R5S8</accession>
<dbReference type="PANTHER" id="PTHR18934">
    <property type="entry name" value="ATP-DEPENDENT RNA HELICASE"/>
    <property type="match status" value="1"/>
</dbReference>
<gene>
    <name evidence="8" type="ORF">HINF_LOCUS50407</name>
    <name evidence="7" type="ORF">HINF_LOCUS57073</name>
</gene>
<reference evidence="8 9" key="2">
    <citation type="submission" date="2024-07" db="EMBL/GenBank/DDBJ databases">
        <authorList>
            <person name="Akdeniz Z."/>
        </authorList>
    </citation>
    <scope>NUCLEOTIDE SEQUENCE [LARGE SCALE GENOMIC DNA]</scope>
</reference>
<dbReference type="SMART" id="SM00490">
    <property type="entry name" value="HELICc"/>
    <property type="match status" value="1"/>
</dbReference>
<evidence type="ECO:0000313" key="7">
    <source>
        <dbReference type="EMBL" id="CAI9969428.1"/>
    </source>
</evidence>
<evidence type="ECO:0000259" key="6">
    <source>
        <dbReference type="PROSITE" id="PS51194"/>
    </source>
</evidence>
<dbReference type="PANTHER" id="PTHR18934:SF91">
    <property type="entry name" value="PRE-MRNA-SPLICING FACTOR ATP-DEPENDENT RNA HELICASE PRP16"/>
    <property type="match status" value="1"/>
</dbReference>
<dbReference type="SMART" id="SM00487">
    <property type="entry name" value="DEXDc"/>
    <property type="match status" value="1"/>
</dbReference>
<dbReference type="InterPro" id="IPR001650">
    <property type="entry name" value="Helicase_C-like"/>
</dbReference>
<dbReference type="GO" id="GO:0003723">
    <property type="term" value="F:RNA binding"/>
    <property type="evidence" value="ECO:0007669"/>
    <property type="project" value="TreeGrafter"/>
</dbReference>
<feature type="domain" description="Helicase C-terminal" evidence="6">
    <location>
        <begin position="204"/>
        <end position="361"/>
    </location>
</feature>
<dbReference type="AlphaFoldDB" id="A0AA86R5S8"/>
<dbReference type="EMBL" id="CATOUU010001058">
    <property type="protein sequence ID" value="CAI9969428.1"/>
    <property type="molecule type" value="Genomic_DNA"/>
</dbReference>
<evidence type="ECO:0000259" key="5">
    <source>
        <dbReference type="PROSITE" id="PS51192"/>
    </source>
</evidence>
<dbReference type="EMBL" id="CAXDID020000241">
    <property type="protein sequence ID" value="CAL6062842.1"/>
    <property type="molecule type" value="Genomic_DNA"/>
</dbReference>
<dbReference type="CDD" id="cd18791">
    <property type="entry name" value="SF2_C_RHA"/>
    <property type="match status" value="1"/>
</dbReference>
<dbReference type="GO" id="GO:0004386">
    <property type="term" value="F:helicase activity"/>
    <property type="evidence" value="ECO:0007669"/>
    <property type="project" value="UniProtKB-KW"/>
</dbReference>
<dbReference type="GO" id="GO:0005524">
    <property type="term" value="F:ATP binding"/>
    <property type="evidence" value="ECO:0007669"/>
    <property type="project" value="UniProtKB-KW"/>
</dbReference>
<comment type="caution">
    <text evidence="7">The sequence shown here is derived from an EMBL/GenBank/DDBJ whole genome shotgun (WGS) entry which is preliminary data.</text>
</comment>
<proteinExistence type="predicted"/>
<evidence type="ECO:0000256" key="3">
    <source>
        <dbReference type="ARBA" id="ARBA00022806"/>
    </source>
</evidence>
<sequence>MNEVHKNLILTTVQNNKVVVLTASCGFGKSTMVPPLLSETYQDKKVIVSQPRRIATIQVQKRVSQTFKNVKSGYAVRFDENYTQQTQLIYMTEGILLQLLQNPGFDFGNTILILDEAHELSSNLTLILQLVKKNLNNLFKIVISSATVQVKPFVKYLSGFPLHIDLQSFKVETKQFQESIFEPLKDNISLGAYMRTYLKRVQTQIERLLPLTENNILVFLPGLFEINHLITQFKHINSHIFQPFHANQTEMFNNRTVYLSTNVAETSLTLPNIDFVVDSGLQRRQIFNTFTKQDELVDEFIAVENMMQRRGRCGRVQNGVYYQMFPLYLLKKQKFEIQISDCSNIILRLLHDTKQELNKLDLICYPDREILSYNISVLHYHAFIDQNGALTELGLFALKLEFLTINQIKLLFLSMNSNQFVKCAQIIAFLHAFQTQRVNMNQIELCSFKNELSDLETIWNLTQSLKGDNLIKESAQYGLDFFCLRTYFKILKKLLQLNENSKNQKEFNKIIEEAYKDKICSNMCGISFNGFIQKEVSISPQSGVKILKTHKFIYDEAFQKVDIQINAIHVI</sequence>
<keyword evidence="4" id="KW-0067">ATP-binding</keyword>